<dbReference type="SFLD" id="SFLDG01129">
    <property type="entry name" value="C1.5:_HAD__Beta-PGM__Phosphata"/>
    <property type="match status" value="1"/>
</dbReference>
<dbReference type="Gene3D" id="1.10.150.240">
    <property type="entry name" value="Putative phosphatase, domain 2"/>
    <property type="match status" value="1"/>
</dbReference>
<protein>
    <submittedName>
        <fullName evidence="5">HAD family hydrolase</fullName>
    </submittedName>
</protein>
<dbReference type="GO" id="GO:0046872">
    <property type="term" value="F:metal ion binding"/>
    <property type="evidence" value="ECO:0007669"/>
    <property type="project" value="UniProtKB-KW"/>
</dbReference>
<dbReference type="Gene3D" id="3.40.50.1000">
    <property type="entry name" value="HAD superfamily/HAD-like"/>
    <property type="match status" value="1"/>
</dbReference>
<evidence type="ECO:0000256" key="1">
    <source>
        <dbReference type="ARBA" id="ARBA00001946"/>
    </source>
</evidence>
<keyword evidence="5" id="KW-0378">Hydrolase</keyword>
<dbReference type="SFLD" id="SFLDS00003">
    <property type="entry name" value="Haloacid_Dehalogenase"/>
    <property type="match status" value="1"/>
</dbReference>
<dbReference type="PANTHER" id="PTHR46193:SF21">
    <property type="entry name" value="SLL1138 PROTEIN"/>
    <property type="match status" value="1"/>
</dbReference>
<dbReference type="EMBL" id="JX846920">
    <property type="protein sequence ID" value="AFY17085.1"/>
    <property type="molecule type" value="Genomic_DNA"/>
</dbReference>
<comment type="cofactor">
    <cofactor evidence="1">
        <name>Mg(2+)</name>
        <dbReference type="ChEBI" id="CHEBI:18420"/>
    </cofactor>
</comment>
<evidence type="ECO:0000256" key="2">
    <source>
        <dbReference type="ARBA" id="ARBA00006171"/>
    </source>
</evidence>
<sequence>MSRNLQAIVFDFDGVIANSEPLHFTAFKQALDEDGIELTAADYYAHYLGYDDVGVFQAIGRDCGLPMSADRVAELVARKGDRLQALLAAGSVLFPGAAEFIRQAADAVPIAIASGALRHEIDEILDAAGIAPLFKTIVASGDTPESKPSPAPYQLAFEQLRAETGEPLDPRRIVAIEDSRWGLESARGAGLRCVGVTNSYPARALEGAAELIVEGLRTLTLDELDRLVAP</sequence>
<evidence type="ECO:0000256" key="3">
    <source>
        <dbReference type="ARBA" id="ARBA00022723"/>
    </source>
</evidence>
<proteinExistence type="inferred from homology"/>
<keyword evidence="4" id="KW-0460">Magnesium</keyword>
<dbReference type="PANTHER" id="PTHR46193">
    <property type="entry name" value="6-PHOSPHOGLUCONATE PHOSPHATASE"/>
    <property type="match status" value="1"/>
</dbReference>
<accession>K9ND00</accession>
<dbReference type="InterPro" id="IPR051600">
    <property type="entry name" value="Beta-PGM-like"/>
</dbReference>
<dbReference type="GO" id="GO:0016787">
    <property type="term" value="F:hydrolase activity"/>
    <property type="evidence" value="ECO:0007669"/>
    <property type="project" value="UniProtKB-KW"/>
</dbReference>
<reference evidence="5" key="1">
    <citation type="submission" date="2012-09" db="EMBL/GenBank/DDBJ databases">
        <title>Inhibition of the growth of Bacillus subtilis by a novel anti-bacterial protein from the soil metagenome.</title>
        <authorList>
            <person name="O'Mahony M.M."/>
            <person name="Henneberger R."/>
            <person name="Doohan F."/>
            <person name="Marchesi J.R."/>
            <person name="Dobson A.D.W."/>
        </authorList>
    </citation>
    <scope>NUCLEOTIDE SEQUENCE</scope>
</reference>
<keyword evidence="3" id="KW-0479">Metal-binding</keyword>
<dbReference type="Pfam" id="PF00702">
    <property type="entry name" value="Hydrolase"/>
    <property type="match status" value="1"/>
</dbReference>
<dbReference type="InterPro" id="IPR023214">
    <property type="entry name" value="HAD_sf"/>
</dbReference>
<dbReference type="NCBIfam" id="TIGR01509">
    <property type="entry name" value="HAD-SF-IA-v3"/>
    <property type="match status" value="1"/>
</dbReference>
<dbReference type="InterPro" id="IPR006439">
    <property type="entry name" value="HAD-SF_hydro_IA"/>
</dbReference>
<dbReference type="InterPro" id="IPR023198">
    <property type="entry name" value="PGP-like_dom2"/>
</dbReference>
<name>K9ND00_9BACT</name>
<evidence type="ECO:0000256" key="4">
    <source>
        <dbReference type="ARBA" id="ARBA00022842"/>
    </source>
</evidence>
<dbReference type="InterPro" id="IPR036412">
    <property type="entry name" value="HAD-like_sf"/>
</dbReference>
<dbReference type="SUPFAM" id="SSF56784">
    <property type="entry name" value="HAD-like"/>
    <property type="match status" value="1"/>
</dbReference>
<comment type="similarity">
    <text evidence="2">Belongs to the HAD-like hydrolase superfamily. CbbY/CbbZ/Gph/YieH family.</text>
</comment>
<organism evidence="5">
    <name type="scientific">uncultured bacterium 'To-T 020 P12'</name>
    <dbReference type="NCBI Taxonomy" id="1263626"/>
    <lineage>
        <taxon>Bacteria</taxon>
        <taxon>environmental samples</taxon>
    </lineage>
</organism>
<evidence type="ECO:0000313" key="5">
    <source>
        <dbReference type="EMBL" id="AFY17085.1"/>
    </source>
</evidence>
<dbReference type="AlphaFoldDB" id="K9ND00"/>